<accession>A0A167G770</accession>
<dbReference type="Gene3D" id="1.20.1250.20">
    <property type="entry name" value="MFS general substrate transporter like domains"/>
    <property type="match status" value="1"/>
</dbReference>
<name>A0A167G770_CALVF</name>
<evidence type="ECO:0000256" key="2">
    <source>
        <dbReference type="ARBA" id="ARBA00022692"/>
    </source>
</evidence>
<proteinExistence type="predicted"/>
<keyword evidence="2" id="KW-0812">Transmembrane</keyword>
<keyword evidence="6" id="KW-1185">Reference proteome</keyword>
<evidence type="ECO:0000313" key="6">
    <source>
        <dbReference type="Proteomes" id="UP000076738"/>
    </source>
</evidence>
<gene>
    <name evidence="5" type="ORF">CALVIDRAFT_410879</name>
</gene>
<dbReference type="GO" id="GO:0022857">
    <property type="term" value="F:transmembrane transporter activity"/>
    <property type="evidence" value="ECO:0007669"/>
    <property type="project" value="InterPro"/>
</dbReference>
<protein>
    <submittedName>
        <fullName evidence="5">Uncharacterized protein</fullName>
    </submittedName>
</protein>
<dbReference type="AlphaFoldDB" id="A0A167G770"/>
<evidence type="ECO:0000256" key="1">
    <source>
        <dbReference type="ARBA" id="ARBA00004141"/>
    </source>
</evidence>
<dbReference type="OrthoDB" id="8904098at2759"/>
<dbReference type="GO" id="GO:0016020">
    <property type="term" value="C:membrane"/>
    <property type="evidence" value="ECO:0007669"/>
    <property type="project" value="UniProtKB-SubCell"/>
</dbReference>
<dbReference type="Pfam" id="PF00854">
    <property type="entry name" value="PTR2"/>
    <property type="match status" value="1"/>
</dbReference>
<organism evidence="5 6">
    <name type="scientific">Calocera viscosa (strain TUFC12733)</name>
    <dbReference type="NCBI Taxonomy" id="1330018"/>
    <lineage>
        <taxon>Eukaryota</taxon>
        <taxon>Fungi</taxon>
        <taxon>Dikarya</taxon>
        <taxon>Basidiomycota</taxon>
        <taxon>Agaricomycotina</taxon>
        <taxon>Dacrymycetes</taxon>
        <taxon>Dacrymycetales</taxon>
        <taxon>Dacrymycetaceae</taxon>
        <taxon>Calocera</taxon>
    </lineage>
</organism>
<evidence type="ECO:0000256" key="4">
    <source>
        <dbReference type="ARBA" id="ARBA00023136"/>
    </source>
</evidence>
<keyword evidence="4" id="KW-0472">Membrane</keyword>
<keyword evidence="3" id="KW-1133">Transmembrane helix</keyword>
<dbReference type="InterPro" id="IPR036259">
    <property type="entry name" value="MFS_trans_sf"/>
</dbReference>
<evidence type="ECO:0000256" key="3">
    <source>
        <dbReference type="ARBA" id="ARBA00022989"/>
    </source>
</evidence>
<dbReference type="EMBL" id="KV417347">
    <property type="protein sequence ID" value="KZO90250.1"/>
    <property type="molecule type" value="Genomic_DNA"/>
</dbReference>
<evidence type="ECO:0000313" key="5">
    <source>
        <dbReference type="EMBL" id="KZO90250.1"/>
    </source>
</evidence>
<reference evidence="5 6" key="1">
    <citation type="journal article" date="2016" name="Mol. Biol. Evol.">
        <title>Comparative Genomics of Early-Diverging Mushroom-Forming Fungi Provides Insights into the Origins of Lignocellulose Decay Capabilities.</title>
        <authorList>
            <person name="Nagy L.G."/>
            <person name="Riley R."/>
            <person name="Tritt A."/>
            <person name="Adam C."/>
            <person name="Daum C."/>
            <person name="Floudas D."/>
            <person name="Sun H."/>
            <person name="Yadav J.S."/>
            <person name="Pangilinan J."/>
            <person name="Larsson K.H."/>
            <person name="Matsuura K."/>
            <person name="Barry K."/>
            <person name="Labutti K."/>
            <person name="Kuo R."/>
            <person name="Ohm R.A."/>
            <person name="Bhattacharya S.S."/>
            <person name="Shirouzu T."/>
            <person name="Yoshinaga Y."/>
            <person name="Martin F.M."/>
            <person name="Grigoriev I.V."/>
            <person name="Hibbett D.S."/>
        </authorList>
    </citation>
    <scope>NUCLEOTIDE SEQUENCE [LARGE SCALE GENOMIC DNA]</scope>
    <source>
        <strain evidence="5 6">TUFC12733</strain>
    </source>
</reference>
<dbReference type="InterPro" id="IPR000109">
    <property type="entry name" value="POT_fam"/>
</dbReference>
<comment type="subcellular location">
    <subcellularLocation>
        <location evidence="1">Membrane</location>
        <topology evidence="1">Multi-pass membrane protein</topology>
    </subcellularLocation>
</comment>
<sequence length="168" mass="18573">MYLHAGHKPRWMVFDDDFVEEGPRRVLACAVVVLYPLYWISFSQMNDNMTSQAATKTTNGVPNDVINNTNPIALMVLIPVFDALSTPSSAGAGTTLRRSSASSQASSMVVSSAMVWVRILQWYVYTTYPSCGYGVNDLACGPSPISVWWQTGSYVLMYTSSHIFPLTR</sequence>
<dbReference type="Proteomes" id="UP000076738">
    <property type="component" value="Unassembled WGS sequence"/>
</dbReference>